<reference evidence="1" key="1">
    <citation type="submission" date="2021-04" db="EMBL/GenBank/DDBJ databases">
        <title>Genomes of microviruses identified in yellow-bellied marmot fecal samples.</title>
        <authorList>
            <person name="Varsani A."/>
            <person name="Kraberger S."/>
            <person name="Chatterjee A."/>
            <person name="Richet C."/>
            <person name="Fontenele R.S."/>
            <person name="Schmidlin K."/>
            <person name="Blumstein D.T."/>
        </authorList>
    </citation>
    <scope>NUCLEOTIDE SEQUENCE</scope>
    <source>
        <strain evidence="1">Mar59</strain>
    </source>
</reference>
<organism evidence="1">
    <name type="scientific">Microvirus mar59</name>
    <dbReference type="NCBI Taxonomy" id="2851195"/>
    <lineage>
        <taxon>Viruses</taxon>
        <taxon>Monodnaviria</taxon>
        <taxon>Sangervirae</taxon>
        <taxon>Phixviricota</taxon>
        <taxon>Malgrandaviricetes</taxon>
        <taxon>Petitvirales</taxon>
        <taxon>Microviridae</taxon>
    </lineage>
</organism>
<sequence>MKQYVFIEETNDRRFYNARHASDNQSIYYLQSAYANDLYCEFVAKHQHLPHSSWYRRHFSLHIVKIINI</sequence>
<dbReference type="EMBL" id="MZ089805">
    <property type="protein sequence ID" value="QXN75283.1"/>
    <property type="molecule type" value="Genomic_DNA"/>
</dbReference>
<name>A0A8F5MLS1_9VIRU</name>
<protein>
    <submittedName>
        <fullName evidence="1">Uncharacterized protein</fullName>
    </submittedName>
</protein>
<evidence type="ECO:0000313" key="1">
    <source>
        <dbReference type="EMBL" id="QXN75283.1"/>
    </source>
</evidence>
<accession>A0A8F5MLS1</accession>
<proteinExistence type="predicted"/>